<evidence type="ECO:0000256" key="1">
    <source>
        <dbReference type="SAM" id="MobiDB-lite"/>
    </source>
</evidence>
<feature type="compositionally biased region" description="Pro residues" evidence="1">
    <location>
        <begin position="20"/>
        <end position="30"/>
    </location>
</feature>
<sequence>MNMRKQGQDEQRAAKAAPAPRQPSPAPQPPLLALQRTAGNAAVAQTLKRSASAGERLTAAPAPATRHARDGHAHGAPVQRAETDSDGREAGTGERRRVLVVCDESGLGLGGVPVFNMELVKGLHHDHDVTLLTVDAHADYDHGKTTTQHGGARVVNASVPGVEEGRDRLDVVAQGSPGEYGLPTGKDAFDIVIGHSRFSGPAAQKIRNAWYPSARVVHFLHTSPVRLDKIKQAPKKGAEKAIKERAAMQKADLVAGVGSLLAKEAERLSEGVLRVPALHDFVPGTEVGEPVEPSLLNQAKYMLHLPRKLKVLLPGRAADEIKGVEAAVQAIGMLRRPKDQGGRGLDVRMTIRGTPDPEKEPENYAKWKSIVDTHGAGGVIMRPFSKNPADLEHDRETTHAVIMPSLHEGFGLVATEGAGRSLPVLVNGESGAAQFLRQVTDGSFMGVVDAPFNVDSAGGKEVAGGADSRARAWATAIENLRTNLPGARDEAERLYELLKGYSWRHAAQALVTATMATAPPLRDPSRPADEPYHGAVTRQGLNGTVEEVKDQRGDWAPHAYWDGSTPEPAGPWDPAEQRAHMEKLVLAMKSGPRRSNSAEVLHSGRHTGIDGKERPRPRDGGTWRKEEN</sequence>
<feature type="region of interest" description="Disordered" evidence="1">
    <location>
        <begin position="589"/>
        <end position="628"/>
    </location>
</feature>
<organism evidence="2 3">
    <name type="scientific">Streptomyces griseoviridis</name>
    <dbReference type="NCBI Taxonomy" id="45398"/>
    <lineage>
        <taxon>Bacteria</taxon>
        <taxon>Bacillati</taxon>
        <taxon>Actinomycetota</taxon>
        <taxon>Actinomycetes</taxon>
        <taxon>Kitasatosporales</taxon>
        <taxon>Streptomycetaceae</taxon>
        <taxon>Streptomyces</taxon>
    </lineage>
</organism>
<evidence type="ECO:0000313" key="2">
    <source>
        <dbReference type="EMBL" id="GGS41517.1"/>
    </source>
</evidence>
<dbReference type="CDD" id="cd03801">
    <property type="entry name" value="GT4_PimA-like"/>
    <property type="match status" value="1"/>
</dbReference>
<reference evidence="2" key="1">
    <citation type="journal article" date="2014" name="Int. J. Syst. Evol. Microbiol.">
        <title>Complete genome sequence of Corynebacterium casei LMG S-19264T (=DSM 44701T), isolated from a smear-ripened cheese.</title>
        <authorList>
            <consortium name="US DOE Joint Genome Institute (JGI-PGF)"/>
            <person name="Walter F."/>
            <person name="Albersmeier A."/>
            <person name="Kalinowski J."/>
            <person name="Ruckert C."/>
        </authorList>
    </citation>
    <scope>NUCLEOTIDE SEQUENCE</scope>
    <source>
        <strain evidence="2">JCM 4234</strain>
    </source>
</reference>
<dbReference type="Gene3D" id="3.40.50.2000">
    <property type="entry name" value="Glycogen Phosphorylase B"/>
    <property type="match status" value="2"/>
</dbReference>
<feature type="compositionally biased region" description="Basic and acidic residues" evidence="1">
    <location>
        <begin position="1"/>
        <end position="13"/>
    </location>
</feature>
<proteinExistence type="predicted"/>
<protein>
    <submittedName>
        <fullName evidence="2">Uncharacterized protein</fullName>
    </submittedName>
</protein>
<name>A0A918GK92_STRGD</name>
<accession>A0A918GK92</accession>
<comment type="caution">
    <text evidence="2">The sequence shown here is derived from an EMBL/GenBank/DDBJ whole genome shotgun (WGS) entry which is preliminary data.</text>
</comment>
<dbReference type="SUPFAM" id="SSF53756">
    <property type="entry name" value="UDP-Glycosyltransferase/glycogen phosphorylase"/>
    <property type="match status" value="1"/>
</dbReference>
<dbReference type="EMBL" id="BMSL01000008">
    <property type="protein sequence ID" value="GGS41517.1"/>
    <property type="molecule type" value="Genomic_DNA"/>
</dbReference>
<keyword evidence="3" id="KW-1185">Reference proteome</keyword>
<reference evidence="2" key="2">
    <citation type="submission" date="2020-09" db="EMBL/GenBank/DDBJ databases">
        <authorList>
            <person name="Sun Q."/>
            <person name="Ohkuma M."/>
        </authorList>
    </citation>
    <scope>NUCLEOTIDE SEQUENCE</scope>
    <source>
        <strain evidence="2">JCM 4234</strain>
    </source>
</reference>
<gene>
    <name evidence="2" type="ORF">GCM10010238_33840</name>
</gene>
<feature type="compositionally biased region" description="Basic and acidic residues" evidence="1">
    <location>
        <begin position="607"/>
        <end position="628"/>
    </location>
</feature>
<feature type="region of interest" description="Disordered" evidence="1">
    <location>
        <begin position="342"/>
        <end position="361"/>
    </location>
</feature>
<dbReference type="AlphaFoldDB" id="A0A918GK92"/>
<dbReference type="Proteomes" id="UP000653493">
    <property type="component" value="Unassembled WGS sequence"/>
</dbReference>
<evidence type="ECO:0000313" key="3">
    <source>
        <dbReference type="Proteomes" id="UP000653493"/>
    </source>
</evidence>
<feature type="compositionally biased region" description="Basic and acidic residues" evidence="1">
    <location>
        <begin position="81"/>
        <end position="92"/>
    </location>
</feature>
<dbReference type="Pfam" id="PF20706">
    <property type="entry name" value="GT4-conflict"/>
    <property type="match status" value="1"/>
</dbReference>
<feature type="region of interest" description="Disordered" evidence="1">
    <location>
        <begin position="1"/>
        <end position="92"/>
    </location>
</feature>